<feature type="region of interest" description="Disordered" evidence="1">
    <location>
        <begin position="1"/>
        <end position="30"/>
    </location>
</feature>
<dbReference type="AlphaFoldDB" id="A0AAE1EGE3"/>
<reference evidence="2" key="1">
    <citation type="submission" date="2023-10" db="EMBL/GenBank/DDBJ databases">
        <title>Genome assemblies of two species of porcelain crab, Petrolisthes cinctipes and Petrolisthes manimaculis (Anomura: Porcellanidae).</title>
        <authorList>
            <person name="Angst P."/>
        </authorList>
    </citation>
    <scope>NUCLEOTIDE SEQUENCE</scope>
    <source>
        <strain evidence="2">PB745_01</strain>
        <tissue evidence="2">Gill</tissue>
    </source>
</reference>
<comment type="caution">
    <text evidence="2">The sequence shown here is derived from an EMBL/GenBank/DDBJ whole genome shotgun (WGS) entry which is preliminary data.</text>
</comment>
<accession>A0AAE1EGE3</accession>
<protein>
    <submittedName>
        <fullName evidence="2">Uncharacterized protein</fullName>
    </submittedName>
</protein>
<feature type="non-terminal residue" evidence="2">
    <location>
        <position position="30"/>
    </location>
</feature>
<evidence type="ECO:0000313" key="2">
    <source>
        <dbReference type="EMBL" id="KAK3851384.1"/>
    </source>
</evidence>
<dbReference type="EMBL" id="JAWQEG010007921">
    <property type="protein sequence ID" value="KAK3851384.1"/>
    <property type="molecule type" value="Genomic_DNA"/>
</dbReference>
<evidence type="ECO:0000313" key="3">
    <source>
        <dbReference type="Proteomes" id="UP001286313"/>
    </source>
</evidence>
<keyword evidence="3" id="KW-1185">Reference proteome</keyword>
<evidence type="ECO:0000256" key="1">
    <source>
        <dbReference type="SAM" id="MobiDB-lite"/>
    </source>
</evidence>
<gene>
    <name evidence="2" type="ORF">Pcinc_041964</name>
</gene>
<dbReference type="Proteomes" id="UP001286313">
    <property type="component" value="Unassembled WGS sequence"/>
</dbReference>
<organism evidence="2 3">
    <name type="scientific">Petrolisthes cinctipes</name>
    <name type="common">Flat porcelain crab</name>
    <dbReference type="NCBI Taxonomy" id="88211"/>
    <lineage>
        <taxon>Eukaryota</taxon>
        <taxon>Metazoa</taxon>
        <taxon>Ecdysozoa</taxon>
        <taxon>Arthropoda</taxon>
        <taxon>Crustacea</taxon>
        <taxon>Multicrustacea</taxon>
        <taxon>Malacostraca</taxon>
        <taxon>Eumalacostraca</taxon>
        <taxon>Eucarida</taxon>
        <taxon>Decapoda</taxon>
        <taxon>Pleocyemata</taxon>
        <taxon>Anomura</taxon>
        <taxon>Galatheoidea</taxon>
        <taxon>Porcellanidae</taxon>
        <taxon>Petrolisthes</taxon>
    </lineage>
</organism>
<proteinExistence type="predicted"/>
<feature type="compositionally biased region" description="Basic and acidic residues" evidence="1">
    <location>
        <begin position="21"/>
        <end position="30"/>
    </location>
</feature>
<name>A0AAE1EGE3_PETCI</name>
<sequence>MGRITRGKALEQEEGGGRGVRVKEEVDEKE</sequence>